<dbReference type="PANTHER" id="PTHR12748">
    <property type="entry name" value="ORIGIN RECOGNITION COMPLEX SUBUNIT 3"/>
    <property type="match status" value="1"/>
</dbReference>
<reference evidence="8 9" key="1">
    <citation type="submission" date="2023-08" db="EMBL/GenBank/DDBJ databases">
        <title>Black Yeasts Isolated from many extreme environments.</title>
        <authorList>
            <person name="Coleine C."/>
            <person name="Stajich J.E."/>
            <person name="Selbmann L."/>
        </authorList>
    </citation>
    <scope>NUCLEOTIDE SEQUENCE [LARGE SCALE GENOMIC DNA]</scope>
    <source>
        <strain evidence="8 9">CCFEE 5910</strain>
    </source>
</reference>
<keyword evidence="5" id="KW-0539">Nucleus</keyword>
<dbReference type="GO" id="GO:0005656">
    <property type="term" value="C:nuclear pre-replicative complex"/>
    <property type="evidence" value="ECO:0007669"/>
    <property type="project" value="TreeGrafter"/>
</dbReference>
<sequence>MDEAELDGNIEEEAFEDSSYQACYIYRSGYKHHAGSNERPSKKRRLNASTTPVNCLKLSTENDSERLAATRQRLFEEIWTRQAVHFRDNNVDRKSLKQLSAFLASVSLQSNTERLPTALLLTGLDATHYNAVLSALTTEVYGHHDAEFRTRKLVANLQSSQCPNLQTALKNIIKLSISEYGGNDACTDFLTKHKRLLPLNFDLELLQQFCTNNELSQVVVSLANVETFDAQVLNELVSTLRFWLGRIPFVLALGITSTRELFESRLSKTCLKLIRARSFNFAPHASLHSDILRLLQQPHSDTQHPLLGPNIISTLNDLEQSQGFSAQSLSRVLKVIYLSHFLVNPISIFCQGGEVLLAEEETRYVARAARRTDSFQSHCDDLLAKTDKSANARVRALLEDDKYLIQEVMKEVSAMSIKYSSAVSLICFLADLYDALSPQHSSLRRPKLEVEAQLYHTMHDLSDCAVYDELESCIRSTTLEKLLRALKILRSKQIATTVTPDLNQAIEECERPTLPYRDGAAAVNGGEAQDSLPAHQRAHNKPAKITKTSKLVTNGSTQTDSILERVWVILTSTLQQASFDVSSVLLHEAFILSTRAIRIRQTLEPQPRTALERALLKPGDYLGCECCSARGARDQAEAAEDEEQNSRKVTHGGHMPPACILFNLLQEAPTIINVRDLFDAFRSRFEPVKDSNNTPVLEGEDTVSRATMAQFYRKLTELRMIGLIKASTGLQIKKRISKASKSATQEIDFVAKTSWAGL</sequence>
<dbReference type="InterPro" id="IPR020795">
    <property type="entry name" value="ORC3"/>
</dbReference>
<comment type="subcellular location">
    <subcellularLocation>
        <location evidence="1">Nucleus</location>
    </subcellularLocation>
</comment>
<dbReference type="GO" id="GO:0006270">
    <property type="term" value="P:DNA replication initiation"/>
    <property type="evidence" value="ECO:0007669"/>
    <property type="project" value="TreeGrafter"/>
</dbReference>
<dbReference type="GO" id="GO:0031261">
    <property type="term" value="C:DNA replication preinitiation complex"/>
    <property type="evidence" value="ECO:0007669"/>
    <property type="project" value="TreeGrafter"/>
</dbReference>
<gene>
    <name evidence="8" type="primary">ORC3</name>
    <name evidence="8" type="ORF">LTR05_005386</name>
</gene>
<proteinExistence type="inferred from homology"/>
<evidence type="ECO:0000256" key="2">
    <source>
        <dbReference type="ARBA" id="ARBA00010977"/>
    </source>
</evidence>
<dbReference type="CDD" id="cd20704">
    <property type="entry name" value="Orc3"/>
    <property type="match status" value="1"/>
</dbReference>
<keyword evidence="3" id="KW-0235">DNA replication</keyword>
<evidence type="ECO:0000256" key="1">
    <source>
        <dbReference type="ARBA" id="ARBA00004123"/>
    </source>
</evidence>
<evidence type="ECO:0000313" key="9">
    <source>
        <dbReference type="Proteomes" id="UP001309876"/>
    </source>
</evidence>
<dbReference type="Pfam" id="PF07034">
    <property type="entry name" value="ORC3_N"/>
    <property type="match status" value="1"/>
</dbReference>
<dbReference type="InterPro" id="IPR040855">
    <property type="entry name" value="ORC_WH_C"/>
</dbReference>
<protein>
    <submittedName>
        <fullName evidence="8">Origin recognition complex subunit 3</fullName>
    </submittedName>
</protein>
<feature type="domain" description="Origin recognition complex subunit 3 winged helix C-terminal" evidence="7">
    <location>
        <begin position="608"/>
        <end position="727"/>
    </location>
</feature>
<comment type="similarity">
    <text evidence="2">Belongs to the ORC3 family.</text>
</comment>
<keyword evidence="4" id="KW-0238">DNA-binding</keyword>
<dbReference type="GO" id="GO:0005664">
    <property type="term" value="C:nuclear origin of replication recognition complex"/>
    <property type="evidence" value="ECO:0007669"/>
    <property type="project" value="InterPro"/>
</dbReference>
<feature type="domain" description="Origin recognition complex subunit 3 N-terminal" evidence="6">
    <location>
        <begin position="18"/>
        <end position="349"/>
    </location>
</feature>
<dbReference type="PANTHER" id="PTHR12748:SF0">
    <property type="entry name" value="ORIGIN RECOGNITION COMPLEX SUBUNIT 3"/>
    <property type="match status" value="1"/>
</dbReference>
<accession>A0AAN7SY44</accession>
<evidence type="ECO:0000256" key="3">
    <source>
        <dbReference type="ARBA" id="ARBA00022705"/>
    </source>
</evidence>
<dbReference type="Proteomes" id="UP001309876">
    <property type="component" value="Unassembled WGS sequence"/>
</dbReference>
<dbReference type="EMBL" id="JAVRRJ010000005">
    <property type="protein sequence ID" value="KAK5084310.1"/>
    <property type="molecule type" value="Genomic_DNA"/>
</dbReference>
<evidence type="ECO:0000259" key="7">
    <source>
        <dbReference type="Pfam" id="PF18137"/>
    </source>
</evidence>
<dbReference type="GO" id="GO:0003688">
    <property type="term" value="F:DNA replication origin binding"/>
    <property type="evidence" value="ECO:0007669"/>
    <property type="project" value="TreeGrafter"/>
</dbReference>
<name>A0AAN7SY44_9EURO</name>
<organism evidence="8 9">
    <name type="scientific">Lithohypha guttulata</name>
    <dbReference type="NCBI Taxonomy" id="1690604"/>
    <lineage>
        <taxon>Eukaryota</taxon>
        <taxon>Fungi</taxon>
        <taxon>Dikarya</taxon>
        <taxon>Ascomycota</taxon>
        <taxon>Pezizomycotina</taxon>
        <taxon>Eurotiomycetes</taxon>
        <taxon>Chaetothyriomycetidae</taxon>
        <taxon>Chaetothyriales</taxon>
        <taxon>Trichomeriaceae</taxon>
        <taxon>Lithohypha</taxon>
    </lineage>
</organism>
<dbReference type="InterPro" id="IPR045667">
    <property type="entry name" value="ORC3_N"/>
</dbReference>
<evidence type="ECO:0000256" key="4">
    <source>
        <dbReference type="ARBA" id="ARBA00023125"/>
    </source>
</evidence>
<dbReference type="Pfam" id="PF18137">
    <property type="entry name" value="WHD_ORC"/>
    <property type="match status" value="1"/>
</dbReference>
<evidence type="ECO:0000259" key="6">
    <source>
        <dbReference type="Pfam" id="PF07034"/>
    </source>
</evidence>
<comment type="caution">
    <text evidence="8">The sequence shown here is derived from an EMBL/GenBank/DDBJ whole genome shotgun (WGS) entry which is preliminary data.</text>
</comment>
<keyword evidence="9" id="KW-1185">Reference proteome</keyword>
<evidence type="ECO:0000313" key="8">
    <source>
        <dbReference type="EMBL" id="KAK5084310.1"/>
    </source>
</evidence>
<evidence type="ECO:0000256" key="5">
    <source>
        <dbReference type="ARBA" id="ARBA00023242"/>
    </source>
</evidence>
<dbReference type="AlphaFoldDB" id="A0AAN7SY44"/>